<name>A0ABR4HPG0_9EURO</name>
<protein>
    <recommendedName>
        <fullName evidence="3">Actin-like ATPase domain-containing protein</fullName>
    </recommendedName>
</protein>
<dbReference type="Gene3D" id="3.30.420.40">
    <property type="match status" value="1"/>
</dbReference>
<dbReference type="PANTHER" id="PTHR14187">
    <property type="entry name" value="ALPHA KINASE/ELONGATION FACTOR 2 KINASE"/>
    <property type="match status" value="1"/>
</dbReference>
<proteinExistence type="predicted"/>
<dbReference type="CDD" id="cd10170">
    <property type="entry name" value="ASKHA_NBD_HSP70"/>
    <property type="match status" value="1"/>
</dbReference>
<accession>A0ABR4HPG0</accession>
<evidence type="ECO:0000313" key="2">
    <source>
        <dbReference type="Proteomes" id="UP001610335"/>
    </source>
</evidence>
<organism evidence="1 2">
    <name type="scientific">Aspergillus cavernicola</name>
    <dbReference type="NCBI Taxonomy" id="176166"/>
    <lineage>
        <taxon>Eukaryota</taxon>
        <taxon>Fungi</taxon>
        <taxon>Dikarya</taxon>
        <taxon>Ascomycota</taxon>
        <taxon>Pezizomycotina</taxon>
        <taxon>Eurotiomycetes</taxon>
        <taxon>Eurotiomycetidae</taxon>
        <taxon>Eurotiales</taxon>
        <taxon>Aspergillaceae</taxon>
        <taxon>Aspergillus</taxon>
        <taxon>Aspergillus subgen. Nidulantes</taxon>
    </lineage>
</organism>
<evidence type="ECO:0008006" key="3">
    <source>
        <dbReference type="Google" id="ProtNLM"/>
    </source>
</evidence>
<dbReference type="InterPro" id="IPR043129">
    <property type="entry name" value="ATPase_NBD"/>
</dbReference>
<dbReference type="Proteomes" id="UP001610335">
    <property type="component" value="Unassembled WGS sequence"/>
</dbReference>
<dbReference type="EMBL" id="JBFXLS010000100">
    <property type="protein sequence ID" value="KAL2816612.1"/>
    <property type="molecule type" value="Genomic_DNA"/>
</dbReference>
<comment type="caution">
    <text evidence="1">The sequence shown here is derived from an EMBL/GenBank/DDBJ whole genome shotgun (WGS) entry which is preliminary data.</text>
</comment>
<dbReference type="PANTHER" id="PTHR14187:SF5">
    <property type="entry name" value="HEAT SHOCK 70 KDA PROTEIN 12A"/>
    <property type="match status" value="1"/>
</dbReference>
<sequence length="389" mass="43160">MRDEARVPTEVSYHGGKFSWGYDIPLHVDAIRWLWFLLLTDRDLEEGTMLSAAAYFATGNEVPIHPVAKGFRLRANQVMADYLRGLWDHSIASIAQSHGESFIKNVRFHAVITLPAAWQERGRRAIENAAGEAGIMNDRPAGATQLSIVPRPMATALATLGQDNRLVRQGELYTVCYLGSRRADVQTYQVIQVSPVILQRVLQPTWGTCPGDQVENGFESLLRSCLGDALNYLSQADVKEVVTGEWQIGIKPAFQKHGDTKKYYVNIPAHSVKNPASLDSQYNSRMKNGRLQLSSADIEQVFAEYVSTIRPLIWGQMQRICSNNLKATGILAAGGLGSNPYLYDLIKDTYQPSGYTVLHSYPHQTAACWGAIYHGLVAASQEHQIPTSK</sequence>
<evidence type="ECO:0000313" key="1">
    <source>
        <dbReference type="EMBL" id="KAL2816612.1"/>
    </source>
</evidence>
<reference evidence="1 2" key="1">
    <citation type="submission" date="2024-07" db="EMBL/GenBank/DDBJ databases">
        <title>Section-level genome sequencing and comparative genomics of Aspergillus sections Usti and Cavernicolus.</title>
        <authorList>
            <consortium name="Lawrence Berkeley National Laboratory"/>
            <person name="Nybo J.L."/>
            <person name="Vesth T.C."/>
            <person name="Theobald S."/>
            <person name="Frisvad J.C."/>
            <person name="Larsen T.O."/>
            <person name="Kjaerboelling I."/>
            <person name="Rothschild-Mancinelli K."/>
            <person name="Lyhne E.K."/>
            <person name="Kogle M.E."/>
            <person name="Barry K."/>
            <person name="Clum A."/>
            <person name="Na H."/>
            <person name="Ledsgaard L."/>
            <person name="Lin J."/>
            <person name="Lipzen A."/>
            <person name="Kuo A."/>
            <person name="Riley R."/>
            <person name="Mondo S."/>
            <person name="LaButti K."/>
            <person name="Haridas S."/>
            <person name="Pangalinan J."/>
            <person name="Salamov A.A."/>
            <person name="Simmons B.A."/>
            <person name="Magnuson J.K."/>
            <person name="Chen J."/>
            <person name="Drula E."/>
            <person name="Henrissat B."/>
            <person name="Wiebenga A."/>
            <person name="Lubbers R.J."/>
            <person name="Gomes A.C."/>
            <person name="Makela M.R."/>
            <person name="Stajich J."/>
            <person name="Grigoriev I.V."/>
            <person name="Mortensen U.H."/>
            <person name="De vries R.P."/>
            <person name="Baker S.E."/>
            <person name="Andersen M.R."/>
        </authorList>
    </citation>
    <scope>NUCLEOTIDE SEQUENCE [LARGE SCALE GENOMIC DNA]</scope>
    <source>
        <strain evidence="1 2">CBS 600.67</strain>
    </source>
</reference>
<gene>
    <name evidence="1" type="ORF">BDW59DRAFT_9833</name>
</gene>
<dbReference type="SUPFAM" id="SSF53067">
    <property type="entry name" value="Actin-like ATPase domain"/>
    <property type="match status" value="2"/>
</dbReference>
<keyword evidence="2" id="KW-1185">Reference proteome</keyword>